<dbReference type="EMBL" id="MDZA01000430">
    <property type="protein sequence ID" value="OGX82480.1"/>
    <property type="molecule type" value="Genomic_DNA"/>
</dbReference>
<protein>
    <submittedName>
        <fullName evidence="1">Uncharacterized protein</fullName>
    </submittedName>
</protein>
<accession>A0A1G1SV26</accession>
<organism evidence="1 2">
    <name type="scientific">Hymenobacter coccineus</name>
    <dbReference type="NCBI Taxonomy" id="1908235"/>
    <lineage>
        <taxon>Bacteria</taxon>
        <taxon>Pseudomonadati</taxon>
        <taxon>Bacteroidota</taxon>
        <taxon>Cytophagia</taxon>
        <taxon>Cytophagales</taxon>
        <taxon>Hymenobacteraceae</taxon>
        <taxon>Hymenobacter</taxon>
    </lineage>
</organism>
<name>A0A1G1SV26_9BACT</name>
<evidence type="ECO:0000313" key="2">
    <source>
        <dbReference type="Proteomes" id="UP000177506"/>
    </source>
</evidence>
<dbReference type="AlphaFoldDB" id="A0A1G1SV26"/>
<sequence>MNLAGGDVNFYNNYLQLDLPQRPWQEGFSFKKEYLRERLNGAPKTGGASAEVRLPSLMLALGPRAALAFTNRGRLGRPAT</sequence>
<keyword evidence="2" id="KW-1185">Reference proteome</keyword>
<comment type="caution">
    <text evidence="1">The sequence shown here is derived from an EMBL/GenBank/DDBJ whole genome shotgun (WGS) entry which is preliminary data.</text>
</comment>
<evidence type="ECO:0000313" key="1">
    <source>
        <dbReference type="EMBL" id="OGX82480.1"/>
    </source>
</evidence>
<proteinExistence type="predicted"/>
<gene>
    <name evidence="1" type="ORF">BEN49_13745</name>
</gene>
<dbReference type="Proteomes" id="UP000177506">
    <property type="component" value="Unassembled WGS sequence"/>
</dbReference>
<reference evidence="1 2" key="1">
    <citation type="submission" date="2016-08" db="EMBL/GenBank/DDBJ databases">
        <title>Hymenobacter coccineus sp. nov., Hymenobacter lapidarius sp. nov. and Hymenobacter glacialis sp. nov., isolated from Antarctic soil.</title>
        <authorList>
            <person name="Sedlacek I."/>
            <person name="Kralova S."/>
            <person name="Kyrova K."/>
            <person name="Maslanova I."/>
            <person name="Stankova E."/>
            <person name="Vrbovska V."/>
            <person name="Nemec M."/>
            <person name="Bartak M."/>
            <person name="Svec P."/>
            <person name="Busse H.-J."/>
            <person name="Pantucek R."/>
        </authorList>
    </citation>
    <scope>NUCLEOTIDE SEQUENCE [LARGE SCALE GENOMIC DNA]</scope>
    <source>
        <strain evidence="1 2">CCM 8649</strain>
    </source>
</reference>